<dbReference type="AlphaFoldDB" id="A0A6J0ZL52"/>
<dbReference type="OrthoDB" id="1306017at2759"/>
<organism evidence="2 3">
    <name type="scientific">Herrania umbratica</name>
    <dbReference type="NCBI Taxonomy" id="108875"/>
    <lineage>
        <taxon>Eukaryota</taxon>
        <taxon>Viridiplantae</taxon>
        <taxon>Streptophyta</taxon>
        <taxon>Embryophyta</taxon>
        <taxon>Tracheophyta</taxon>
        <taxon>Spermatophyta</taxon>
        <taxon>Magnoliopsida</taxon>
        <taxon>eudicotyledons</taxon>
        <taxon>Gunneridae</taxon>
        <taxon>Pentapetalae</taxon>
        <taxon>rosids</taxon>
        <taxon>malvids</taxon>
        <taxon>Malvales</taxon>
        <taxon>Malvaceae</taxon>
        <taxon>Byttnerioideae</taxon>
        <taxon>Herrania</taxon>
    </lineage>
</organism>
<name>A0A6J0ZL52_9ROSI</name>
<feature type="domain" description="Retrotransposon gag" evidence="1">
    <location>
        <begin position="158"/>
        <end position="214"/>
    </location>
</feature>
<dbReference type="RefSeq" id="XP_021275546.1">
    <property type="nucleotide sequence ID" value="XM_021419871.1"/>
</dbReference>
<protein>
    <submittedName>
        <fullName evidence="3">Uncharacterized protein LOC110410248</fullName>
    </submittedName>
</protein>
<gene>
    <name evidence="3" type="primary">LOC110410248</name>
</gene>
<dbReference type="Proteomes" id="UP000504621">
    <property type="component" value="Unplaced"/>
</dbReference>
<accession>A0A6J0ZL52</accession>
<dbReference type="GeneID" id="110410248"/>
<dbReference type="Pfam" id="PF03732">
    <property type="entry name" value="Retrotrans_gag"/>
    <property type="match status" value="1"/>
</dbReference>
<proteinExistence type="predicted"/>
<sequence length="261" mass="29927">MSRFEMPPRTRASLKAAVNWTCPKKLMSDYGLLPHEDEVVLKPGERCTNAVKEYMELSSQDPDYDPNTDMIVEEELEEEDENDWNDDEGDDSISLSTFINLKPPSFTSSTVGENPRRFLKTMERICRALGASSMRSITLASFRLDDVAQQWITSCVGFMPRSVQAAKAREFEALRQTLRMTVFEYDVQFTQLSRYVPYLVSLKEMRVNRFVAGLFEYLFKIVALQRFDSYTDTVDCARLIEGCSIEAKALRESIGRNKVKG</sequence>
<reference evidence="3" key="1">
    <citation type="submission" date="2025-08" db="UniProtKB">
        <authorList>
            <consortium name="RefSeq"/>
        </authorList>
    </citation>
    <scope>IDENTIFICATION</scope>
    <source>
        <tissue evidence="3">Leaf</tissue>
    </source>
</reference>
<evidence type="ECO:0000259" key="1">
    <source>
        <dbReference type="Pfam" id="PF03732"/>
    </source>
</evidence>
<evidence type="ECO:0000313" key="3">
    <source>
        <dbReference type="RefSeq" id="XP_021275546.1"/>
    </source>
</evidence>
<dbReference type="InterPro" id="IPR005162">
    <property type="entry name" value="Retrotrans_gag_dom"/>
</dbReference>
<evidence type="ECO:0000313" key="2">
    <source>
        <dbReference type="Proteomes" id="UP000504621"/>
    </source>
</evidence>
<keyword evidence="2" id="KW-1185">Reference proteome</keyword>